<dbReference type="Proteomes" id="UP001168877">
    <property type="component" value="Unassembled WGS sequence"/>
</dbReference>
<dbReference type="InterPro" id="IPR004252">
    <property type="entry name" value="Probable_transposase_24"/>
</dbReference>
<dbReference type="PANTHER" id="PTHR33144">
    <property type="entry name" value="OS10G0409366 PROTEIN-RELATED"/>
    <property type="match status" value="1"/>
</dbReference>
<reference evidence="3" key="1">
    <citation type="journal article" date="2022" name="Plant J.">
        <title>Strategies of tolerance reflected in two North American maple genomes.</title>
        <authorList>
            <person name="McEvoy S.L."/>
            <person name="Sezen U.U."/>
            <person name="Trouern-Trend A."/>
            <person name="McMahon S.M."/>
            <person name="Schaberg P.G."/>
            <person name="Yang J."/>
            <person name="Wegrzyn J.L."/>
            <person name="Swenson N.G."/>
        </authorList>
    </citation>
    <scope>NUCLEOTIDE SEQUENCE</scope>
    <source>
        <strain evidence="3">NS2018</strain>
    </source>
</reference>
<dbReference type="EMBL" id="JAUESC010000388">
    <property type="protein sequence ID" value="KAK0570659.1"/>
    <property type="molecule type" value="Genomic_DNA"/>
</dbReference>
<evidence type="ECO:0000313" key="4">
    <source>
        <dbReference type="Proteomes" id="UP001168877"/>
    </source>
</evidence>
<name>A0AA39RC09_ACESA</name>
<evidence type="ECO:0000256" key="1">
    <source>
        <dbReference type="SAM" id="Coils"/>
    </source>
</evidence>
<evidence type="ECO:0008006" key="5">
    <source>
        <dbReference type="Google" id="ProtNLM"/>
    </source>
</evidence>
<feature type="region of interest" description="Disordered" evidence="2">
    <location>
        <begin position="1"/>
        <end position="21"/>
    </location>
</feature>
<protein>
    <recommendedName>
        <fullName evidence="5">Transposase, Ptta/En/Spm, plant</fullName>
    </recommendedName>
</protein>
<dbReference type="AlphaFoldDB" id="A0AA39RC09"/>
<dbReference type="Pfam" id="PF03004">
    <property type="entry name" value="Transposase_24"/>
    <property type="match status" value="1"/>
</dbReference>
<feature type="coiled-coil region" evidence="1">
    <location>
        <begin position="365"/>
        <end position="402"/>
    </location>
</feature>
<organism evidence="3 4">
    <name type="scientific">Acer saccharum</name>
    <name type="common">Sugar maple</name>
    <dbReference type="NCBI Taxonomy" id="4024"/>
    <lineage>
        <taxon>Eukaryota</taxon>
        <taxon>Viridiplantae</taxon>
        <taxon>Streptophyta</taxon>
        <taxon>Embryophyta</taxon>
        <taxon>Tracheophyta</taxon>
        <taxon>Spermatophyta</taxon>
        <taxon>Magnoliopsida</taxon>
        <taxon>eudicotyledons</taxon>
        <taxon>Gunneridae</taxon>
        <taxon>Pentapetalae</taxon>
        <taxon>rosids</taxon>
        <taxon>malvids</taxon>
        <taxon>Sapindales</taxon>
        <taxon>Sapindaceae</taxon>
        <taxon>Hippocastanoideae</taxon>
        <taxon>Acereae</taxon>
        <taxon>Acer</taxon>
    </lineage>
</organism>
<accession>A0AA39RC09</accession>
<feature type="compositionally biased region" description="Acidic residues" evidence="2">
    <location>
        <begin position="106"/>
        <end position="126"/>
    </location>
</feature>
<evidence type="ECO:0000313" key="3">
    <source>
        <dbReference type="EMBL" id="KAK0570659.1"/>
    </source>
</evidence>
<keyword evidence="1" id="KW-0175">Coiled coil</keyword>
<reference evidence="3" key="2">
    <citation type="submission" date="2023-06" db="EMBL/GenBank/DDBJ databases">
        <authorList>
            <person name="Swenson N.G."/>
            <person name="Wegrzyn J.L."/>
            <person name="Mcevoy S.L."/>
        </authorList>
    </citation>
    <scope>NUCLEOTIDE SEQUENCE</scope>
    <source>
        <strain evidence="3">NS2018</strain>
        <tissue evidence="3">Leaf</tissue>
    </source>
</reference>
<sequence length="421" mass="48529">MQTLNMMKRKRVQVGDTQPLSGRGAVHVSNIKSSIQKVVGVRANCPKNITNMQFAEKGATKTLESRKNKQQIERGSSLKINSNMQQVVGKRDSRFLENMSNSELEIMSDDSETEEPSDLNIDETQDDAGSASKKTRGRTRLQLLHLQKELIQVELNVLRQPIGEPGHKLGQYIGFIVSDSAIAPLTFEDWRYMPKETKIHMYDIIKAKFNINWDLAEDWINKNLSHLWRQRKHRLKKKYEKSSNDKEKLSELINDVGKEQWNLLVEFWNSEKGKNRSETNKTNYGKMTMHHTGGTKSFARLRDELRRMDELITNQPDASKNEVFNQVIGEVSLEAHVSTLTYGLGINQSKKNGKRSSHLDTLKMLEDERIQRQTANEKITHLQSELTELKSQLQTMEEMKSQFVQFKSMFEHQFSNSNASS</sequence>
<feature type="region of interest" description="Disordered" evidence="2">
    <location>
        <begin position="105"/>
        <end position="136"/>
    </location>
</feature>
<evidence type="ECO:0000256" key="2">
    <source>
        <dbReference type="SAM" id="MobiDB-lite"/>
    </source>
</evidence>
<comment type="caution">
    <text evidence="3">The sequence shown here is derived from an EMBL/GenBank/DDBJ whole genome shotgun (WGS) entry which is preliminary data.</text>
</comment>
<proteinExistence type="predicted"/>
<dbReference type="PANTHER" id="PTHR33144:SF25">
    <property type="entry name" value="DUF4216 DOMAIN-CONTAINING PROTEIN"/>
    <property type="match status" value="1"/>
</dbReference>
<gene>
    <name evidence="3" type="ORF">LWI29_004555</name>
</gene>
<keyword evidence="4" id="KW-1185">Reference proteome</keyword>